<evidence type="ECO:0000313" key="4">
    <source>
        <dbReference type="Proteomes" id="UP000000310"/>
    </source>
</evidence>
<gene>
    <name evidence="3" type="ordered locus">Pedsa_0073</name>
</gene>
<name>F0SCS2_PSESL</name>
<feature type="chain" id="PRO_5003258364" description="DUF5689 domain-containing protein" evidence="1">
    <location>
        <begin position="20"/>
        <end position="434"/>
    </location>
</feature>
<accession>F0SCS2</accession>
<protein>
    <recommendedName>
        <fullName evidence="2">DUF5689 domain-containing protein</fullName>
    </recommendedName>
</protein>
<keyword evidence="4" id="KW-1185">Reference proteome</keyword>
<feature type="signal peptide" evidence="1">
    <location>
        <begin position="1"/>
        <end position="19"/>
    </location>
</feature>
<dbReference type="OrthoDB" id="1111074at2"/>
<dbReference type="PROSITE" id="PS51257">
    <property type="entry name" value="PROKAR_LIPOPROTEIN"/>
    <property type="match status" value="1"/>
</dbReference>
<sequence length="434" mass="47854">MKIYLKNFFVYLAGLIVLASCSKNEYESGGTVSTVMSITKIKSLHNGDDVLINKENFEGAYQVSGVVISDRNNGNIAPNEIVVQNSSRGTTSGLIFSFNDNNVDVNLGDSIKIDIHGTVLARKNGALKVSGENFTFSKITKVSSNNIVKPRLVTLIDLYSNFFGYESTLVQLNSMSFDNVANGQVYNGEAKFHTESASAIYLTTLPTASFAQKALPLLADFVGIATYYDANSNNFNRAKTLLRMRNEEDTFNETGAIYANFPETFESVPASQKADYLMPAIDDKVTFGSGTWRLYQAVIGNTPSYDRFNPLNGLQAIRLKDKLNGSAYLEMNFDLTHGASKIEIIHAIYGLYSSDPKVASAWNLEYSQDQGATWTKLGNTVAETNTKNPSIVTFNVNIKGKVRFRINKLGYDGYPNGQTGMLNIDDFTVYQNID</sequence>
<dbReference type="STRING" id="762903.Pedsa_0073"/>
<keyword evidence="1" id="KW-0732">Signal</keyword>
<dbReference type="InterPro" id="IPR043744">
    <property type="entry name" value="DUF5689"/>
</dbReference>
<dbReference type="eggNOG" id="COG1864">
    <property type="taxonomic scope" value="Bacteria"/>
</dbReference>
<proteinExistence type="predicted"/>
<dbReference type="EMBL" id="CP002545">
    <property type="protein sequence ID" value="ADY50661.1"/>
    <property type="molecule type" value="Genomic_DNA"/>
</dbReference>
<dbReference type="AlphaFoldDB" id="F0SCS2"/>
<evidence type="ECO:0000256" key="1">
    <source>
        <dbReference type="SAM" id="SignalP"/>
    </source>
</evidence>
<reference evidence="4" key="2">
    <citation type="submission" date="2011-02" db="EMBL/GenBank/DDBJ databases">
        <title>The complete genome of Pedobacter saltans DSM 12145.</title>
        <authorList>
            <consortium name="US DOE Joint Genome Institute (JGI-PGF)"/>
            <person name="Lucas S."/>
            <person name="Copeland A."/>
            <person name="Lapidus A."/>
            <person name="Bruce D."/>
            <person name="Goodwin L."/>
            <person name="Pitluck S."/>
            <person name="Kyrpides N."/>
            <person name="Mavromatis K."/>
            <person name="Pagani I."/>
            <person name="Ivanova N."/>
            <person name="Ovchinnikova G."/>
            <person name="Lu M."/>
            <person name="Detter J.C."/>
            <person name="Han C."/>
            <person name="Land M."/>
            <person name="Hauser L."/>
            <person name="Markowitz V."/>
            <person name="Cheng J.-F."/>
            <person name="Hugenholtz P."/>
            <person name="Woyke T."/>
            <person name="Wu D."/>
            <person name="Tindall B."/>
            <person name="Pomrenke H.G."/>
            <person name="Brambilla E."/>
            <person name="Klenk H.-P."/>
            <person name="Eisen J.A."/>
        </authorList>
    </citation>
    <scope>NUCLEOTIDE SEQUENCE [LARGE SCALE GENOMIC DNA]</scope>
    <source>
        <strain evidence="4">ATCC 51119 / DSM 12145 / JCM 21818 / LMG 10337 / NBRC 100064 / NCIMB 13643</strain>
    </source>
</reference>
<evidence type="ECO:0000259" key="2">
    <source>
        <dbReference type="Pfam" id="PF18942"/>
    </source>
</evidence>
<reference evidence="3 4" key="1">
    <citation type="journal article" date="2011" name="Stand. Genomic Sci.">
        <title>Complete genome sequence of the gliding, heparinolytic Pedobacter saltans type strain (113).</title>
        <authorList>
            <person name="Liolios K."/>
            <person name="Sikorski J."/>
            <person name="Lu M."/>
            <person name="Nolan M."/>
            <person name="Lapidus A."/>
            <person name="Lucas S."/>
            <person name="Hammon N."/>
            <person name="Deshpande S."/>
            <person name="Cheng J.F."/>
            <person name="Tapia R."/>
            <person name="Han C."/>
            <person name="Goodwin L."/>
            <person name="Pitluck S."/>
            <person name="Huntemann M."/>
            <person name="Ivanova N."/>
            <person name="Pagani I."/>
            <person name="Mavromatis K."/>
            <person name="Ovchinikova G."/>
            <person name="Pati A."/>
            <person name="Chen A."/>
            <person name="Palaniappan K."/>
            <person name="Land M."/>
            <person name="Hauser L."/>
            <person name="Brambilla E.M."/>
            <person name="Kotsyurbenko O."/>
            <person name="Rohde M."/>
            <person name="Tindall B.J."/>
            <person name="Abt B."/>
            <person name="Goker M."/>
            <person name="Detter J.C."/>
            <person name="Woyke T."/>
            <person name="Bristow J."/>
            <person name="Eisen J.A."/>
            <person name="Markowitz V."/>
            <person name="Hugenholtz P."/>
            <person name="Klenk H.P."/>
            <person name="Kyrpides N.C."/>
        </authorList>
    </citation>
    <scope>NUCLEOTIDE SEQUENCE [LARGE SCALE GENOMIC DNA]</scope>
    <source>
        <strain evidence="4">ATCC 51119 / DSM 12145 / JCM 21818 / LMG 10337 / NBRC 100064 / NCIMB 13643</strain>
    </source>
</reference>
<evidence type="ECO:0000313" key="3">
    <source>
        <dbReference type="EMBL" id="ADY50661.1"/>
    </source>
</evidence>
<dbReference type="HOGENOM" id="CLU_631447_0_0_10"/>
<organism evidence="3 4">
    <name type="scientific">Pseudopedobacter saltans (strain ATCC 51119 / DSM 12145 / JCM 21818 / CCUG 39354 / LMG 10337 / NBRC 100064 / NCIMB 13643)</name>
    <name type="common">Pedobacter saltans</name>
    <dbReference type="NCBI Taxonomy" id="762903"/>
    <lineage>
        <taxon>Bacteria</taxon>
        <taxon>Pseudomonadati</taxon>
        <taxon>Bacteroidota</taxon>
        <taxon>Sphingobacteriia</taxon>
        <taxon>Sphingobacteriales</taxon>
        <taxon>Sphingobacteriaceae</taxon>
        <taxon>Pseudopedobacter</taxon>
    </lineage>
</organism>
<feature type="domain" description="DUF5689" evidence="2">
    <location>
        <begin position="34"/>
        <end position="249"/>
    </location>
</feature>
<dbReference type="RefSeq" id="WP_013631164.1">
    <property type="nucleotide sequence ID" value="NC_015177.1"/>
</dbReference>
<dbReference type="Proteomes" id="UP000000310">
    <property type="component" value="Chromosome"/>
</dbReference>
<dbReference type="KEGG" id="psn:Pedsa_0073"/>
<dbReference type="Pfam" id="PF18942">
    <property type="entry name" value="DUF5689"/>
    <property type="match status" value="1"/>
</dbReference>